<keyword evidence="3 6" id="KW-0396">Initiation factor</keyword>
<dbReference type="eggNOG" id="KOG3185">
    <property type="taxonomic scope" value="Eukaryota"/>
</dbReference>
<comment type="subcellular location">
    <subcellularLocation>
        <location evidence="6">Cytoplasm</location>
    </subcellularLocation>
    <subcellularLocation>
        <location evidence="6">Nucleus</location>
        <location evidence="6">Nucleolus</location>
    </subcellularLocation>
    <text evidence="6">Shuttles between cytoplasm and nucleus/nucleolus.</text>
</comment>
<dbReference type="GO" id="GO:0043023">
    <property type="term" value="F:ribosomal large subunit binding"/>
    <property type="evidence" value="ECO:0007669"/>
    <property type="project" value="UniProtKB-UniRule"/>
</dbReference>
<dbReference type="GO" id="GO:0005737">
    <property type="term" value="C:cytoplasm"/>
    <property type="evidence" value="ECO:0007669"/>
    <property type="project" value="UniProtKB-SubCell"/>
</dbReference>
<sequence length="219" mass="23581">MSFGRLYARLTNNYCIVAQGPNENFYSVFEAELADRIPVVKSTIGGTSLIGSCTVGNSKGLLVSSTTTDQELQHLRNCLPESVKIQRVEERLSALGNVIACNDYVGLIHMDLDRETEEIAQDVLGIELFRTTINNEVLVGQYSVLTNRGGIVHAMTSKHEVDALSQMLQIPLAAGTINGGSDLLAAGVVVNDWAAFVGQDSTFAEMSVVEQICAAANRS</sequence>
<dbReference type="GO" id="GO:0005730">
    <property type="term" value="C:nucleolus"/>
    <property type="evidence" value="ECO:0007669"/>
    <property type="project" value="UniProtKB-SubCell"/>
</dbReference>
<gene>
    <name evidence="6" type="primary">EIF6</name>
    <name evidence="7" type="ORF">GNI_056600</name>
</gene>
<evidence type="ECO:0000256" key="3">
    <source>
        <dbReference type="ARBA" id="ARBA00022540"/>
    </source>
</evidence>
<dbReference type="SUPFAM" id="SSF55909">
    <property type="entry name" value="Pentein"/>
    <property type="match status" value="1"/>
</dbReference>
<dbReference type="HAMAP" id="MF_00032">
    <property type="entry name" value="eIF_6"/>
    <property type="match status" value="1"/>
</dbReference>
<dbReference type="EMBL" id="AFNH02000428">
    <property type="protein sequence ID" value="EZG70147.1"/>
    <property type="molecule type" value="Genomic_DNA"/>
</dbReference>
<name>A0A023B8S1_GRENI</name>
<evidence type="ECO:0000313" key="7">
    <source>
        <dbReference type="EMBL" id="EZG70147.1"/>
    </source>
</evidence>
<dbReference type="RefSeq" id="XP_011129981.1">
    <property type="nucleotide sequence ID" value="XM_011131679.1"/>
</dbReference>
<evidence type="ECO:0000256" key="4">
    <source>
        <dbReference type="ARBA" id="ARBA00022917"/>
    </source>
</evidence>
<dbReference type="Pfam" id="PF01912">
    <property type="entry name" value="eIF-6"/>
    <property type="match status" value="1"/>
</dbReference>
<keyword evidence="1 6" id="KW-0963">Cytoplasm</keyword>
<dbReference type="FunFam" id="3.75.10.10:FF:000006">
    <property type="entry name" value="Eukaryotic translation initiation factor 6"/>
    <property type="match status" value="1"/>
</dbReference>
<keyword evidence="2 6" id="KW-0690">Ribosome biogenesis</keyword>
<accession>A0A023B8S1</accession>
<dbReference type="CDD" id="cd00527">
    <property type="entry name" value="IF6"/>
    <property type="match status" value="1"/>
</dbReference>
<keyword evidence="5 6" id="KW-0539">Nucleus</keyword>
<dbReference type="Proteomes" id="UP000019763">
    <property type="component" value="Unassembled WGS sequence"/>
</dbReference>
<dbReference type="OMA" id="WCAFCGM"/>
<organism evidence="7 8">
    <name type="scientific">Gregarina niphandrodes</name>
    <name type="common">Septate eugregarine</name>
    <dbReference type="NCBI Taxonomy" id="110365"/>
    <lineage>
        <taxon>Eukaryota</taxon>
        <taxon>Sar</taxon>
        <taxon>Alveolata</taxon>
        <taxon>Apicomplexa</taxon>
        <taxon>Conoidasida</taxon>
        <taxon>Gregarinasina</taxon>
        <taxon>Eugregarinorida</taxon>
        <taxon>Gregarinidae</taxon>
        <taxon>Gregarina</taxon>
    </lineage>
</organism>
<evidence type="ECO:0000256" key="1">
    <source>
        <dbReference type="ARBA" id="ARBA00022490"/>
    </source>
</evidence>
<dbReference type="OrthoDB" id="4155914at2759"/>
<dbReference type="NCBIfam" id="TIGR00323">
    <property type="entry name" value="eIF-6"/>
    <property type="match status" value="1"/>
</dbReference>
<dbReference type="VEuPathDB" id="CryptoDB:GNI_056600"/>
<comment type="function">
    <text evidence="6">Binds to the 60S ribosomal subunit and prevents its association with the 40S ribosomal subunit to form the 80S initiation complex in the cytoplasm. May also be involved in ribosome biogenesis.</text>
</comment>
<reference evidence="7" key="1">
    <citation type="submission" date="2013-12" db="EMBL/GenBank/DDBJ databases">
        <authorList>
            <person name="Omoto C.K."/>
            <person name="Sibley D."/>
            <person name="Venepally P."/>
            <person name="Hadjithomas M."/>
            <person name="Karamycheva S."/>
            <person name="Brunk B."/>
            <person name="Roos D."/>
            <person name="Caler E."/>
            <person name="Lorenzi H."/>
        </authorList>
    </citation>
    <scope>NUCLEOTIDE SEQUENCE</scope>
</reference>
<dbReference type="InterPro" id="IPR002769">
    <property type="entry name" value="eIF6"/>
</dbReference>
<dbReference type="GO" id="GO:0003743">
    <property type="term" value="F:translation initiation factor activity"/>
    <property type="evidence" value="ECO:0007669"/>
    <property type="project" value="UniProtKB-UniRule"/>
</dbReference>
<comment type="caution">
    <text evidence="7">The sequence shown here is derived from an EMBL/GenBank/DDBJ whole genome shotgun (WGS) entry which is preliminary data.</text>
</comment>
<comment type="subunit">
    <text evidence="6">Monomer. Associates with the 60S ribosomal subunit.</text>
</comment>
<dbReference type="AlphaFoldDB" id="A0A023B8S1"/>
<evidence type="ECO:0000256" key="2">
    <source>
        <dbReference type="ARBA" id="ARBA00022517"/>
    </source>
</evidence>
<dbReference type="PANTHER" id="PTHR10784">
    <property type="entry name" value="TRANSLATION INITIATION FACTOR 6"/>
    <property type="match status" value="1"/>
</dbReference>
<dbReference type="GeneID" id="22912104"/>
<keyword evidence="4 6" id="KW-0648">Protein biosynthesis</keyword>
<evidence type="ECO:0000256" key="5">
    <source>
        <dbReference type="ARBA" id="ARBA00023242"/>
    </source>
</evidence>
<keyword evidence="8" id="KW-1185">Reference proteome</keyword>
<evidence type="ECO:0000313" key="8">
    <source>
        <dbReference type="Proteomes" id="UP000019763"/>
    </source>
</evidence>
<comment type="similarity">
    <text evidence="6">Belongs to the eIF-6 family.</text>
</comment>
<dbReference type="SMART" id="SM00654">
    <property type="entry name" value="eIF6"/>
    <property type="match status" value="1"/>
</dbReference>
<protein>
    <recommendedName>
        <fullName evidence="6">Eukaryotic translation initiation factor 6</fullName>
        <shortName evidence="6">eIF-6</shortName>
    </recommendedName>
</protein>
<dbReference type="GO" id="GO:0042273">
    <property type="term" value="P:ribosomal large subunit biogenesis"/>
    <property type="evidence" value="ECO:0007669"/>
    <property type="project" value="UniProtKB-UniRule"/>
</dbReference>
<dbReference type="GO" id="GO:0042256">
    <property type="term" value="P:cytosolic ribosome assembly"/>
    <property type="evidence" value="ECO:0007669"/>
    <property type="project" value="UniProtKB-UniRule"/>
</dbReference>
<proteinExistence type="inferred from homology"/>
<dbReference type="Gene3D" id="3.75.10.10">
    <property type="entry name" value="L-arginine/glycine Amidinotransferase, Chain A"/>
    <property type="match status" value="1"/>
</dbReference>
<dbReference type="PIRSF" id="PIRSF006413">
    <property type="entry name" value="IF-6"/>
    <property type="match status" value="1"/>
</dbReference>
<evidence type="ECO:0000256" key="6">
    <source>
        <dbReference type="HAMAP-Rule" id="MF_03132"/>
    </source>
</evidence>